<accession>C8NC32</accession>
<dbReference type="Proteomes" id="UP000004870">
    <property type="component" value="Unassembled WGS sequence"/>
</dbReference>
<dbReference type="HOGENOM" id="CLU_2732592_0_0_6"/>
<gene>
    <name evidence="1" type="ORF">HMPREF0198_2060</name>
</gene>
<dbReference type="EMBL" id="ACKY01000113">
    <property type="protein sequence ID" value="EEV87794.1"/>
    <property type="molecule type" value="Genomic_DNA"/>
</dbReference>
<name>C8NC32_CARH6</name>
<protein>
    <submittedName>
        <fullName evidence="1">Uncharacterized protein</fullName>
    </submittedName>
</protein>
<keyword evidence="2" id="KW-1185">Reference proteome</keyword>
<reference evidence="1 2" key="1">
    <citation type="submission" date="2009-08" db="EMBL/GenBank/DDBJ databases">
        <authorList>
            <person name="Qin X."/>
            <person name="Bachman B."/>
            <person name="Battles P."/>
            <person name="Bell A."/>
            <person name="Bess C."/>
            <person name="Bickham C."/>
            <person name="Chaboub L."/>
            <person name="Chen D."/>
            <person name="Coyle M."/>
            <person name="Deiros D.R."/>
            <person name="Dinh H."/>
            <person name="Forbes L."/>
            <person name="Fowler G."/>
            <person name="Francisco L."/>
            <person name="Fu Q."/>
            <person name="Gubbala S."/>
            <person name="Hale W."/>
            <person name="Han Y."/>
            <person name="Hemphill L."/>
            <person name="Highlander S.K."/>
            <person name="Hirani K."/>
            <person name="Hogues M."/>
            <person name="Jackson L."/>
            <person name="Jakkamsetti A."/>
            <person name="Javaid M."/>
            <person name="Jiang H."/>
            <person name="Korchina V."/>
            <person name="Kovar C."/>
            <person name="Lara F."/>
            <person name="Lee S."/>
            <person name="Mata R."/>
            <person name="Mathew T."/>
            <person name="Moen C."/>
            <person name="Morales K."/>
            <person name="Munidasa M."/>
            <person name="Nazareth L."/>
            <person name="Ngo R."/>
            <person name="Nguyen L."/>
            <person name="Okwuonu G."/>
            <person name="Ongeri F."/>
            <person name="Patil S."/>
            <person name="Petrosino J."/>
            <person name="Pham C."/>
            <person name="Pham P."/>
            <person name="Pu L.-L."/>
            <person name="Puazo M."/>
            <person name="Raj R."/>
            <person name="Reid J."/>
            <person name="Rouhana J."/>
            <person name="Saada N."/>
            <person name="Shang Y."/>
            <person name="Simmons D."/>
            <person name="Thornton R."/>
            <person name="Warren J."/>
            <person name="Weissenberger G."/>
            <person name="Zhang J."/>
            <person name="Zhang L."/>
            <person name="Zhou C."/>
            <person name="Zhu D."/>
            <person name="Muzny D."/>
            <person name="Worley K."/>
            <person name="Gibbs R."/>
        </authorList>
    </citation>
    <scope>NUCLEOTIDE SEQUENCE [LARGE SCALE GENOMIC DNA]</scope>
    <source>
        <strain evidence="2">ATCC 15826 / DSM 8339 / NCTC 10426 / 6573</strain>
    </source>
</reference>
<proteinExistence type="predicted"/>
<evidence type="ECO:0000313" key="1">
    <source>
        <dbReference type="EMBL" id="EEV87794.1"/>
    </source>
</evidence>
<evidence type="ECO:0000313" key="2">
    <source>
        <dbReference type="Proteomes" id="UP000004870"/>
    </source>
</evidence>
<comment type="caution">
    <text evidence="1">The sequence shown here is derived from an EMBL/GenBank/DDBJ whole genome shotgun (WGS) entry which is preliminary data.</text>
</comment>
<sequence>MLQFAQCYSLYRNKTPHLASSKKRFSIFAGEIANHTMMIARCFYRDKRRFLPRLLLRRAVECGRFLLRVAL</sequence>
<dbReference type="AlphaFoldDB" id="C8NC32"/>
<organism evidence="1 2">
    <name type="scientific">Cardiobacterium hominis (strain ATCC 15826 / DSM 8339 / NCTC 10426 / 6573)</name>
    <dbReference type="NCBI Taxonomy" id="638300"/>
    <lineage>
        <taxon>Bacteria</taxon>
        <taxon>Pseudomonadati</taxon>
        <taxon>Pseudomonadota</taxon>
        <taxon>Gammaproteobacteria</taxon>
        <taxon>Cardiobacteriales</taxon>
        <taxon>Cardiobacteriaceae</taxon>
        <taxon>Cardiobacterium</taxon>
    </lineage>
</organism>